<dbReference type="PANTHER" id="PTHR13847:SF281">
    <property type="entry name" value="FAD DEPENDENT OXIDOREDUCTASE DOMAIN-CONTAINING PROTEIN"/>
    <property type="match status" value="1"/>
</dbReference>
<dbReference type="Pfam" id="PF01266">
    <property type="entry name" value="DAO"/>
    <property type="match status" value="1"/>
</dbReference>
<dbReference type="SUPFAM" id="SSF51905">
    <property type="entry name" value="FAD/NAD(P)-binding domain"/>
    <property type="match status" value="1"/>
</dbReference>
<sequence length="448" mass="49708">MAVCGYPPGFVDSRFTLALMPPVPAASYYRATANAYAPFAPLQGRREARVAIIGGGYAGLNTALGLAERGVTDVVLLEREQVGFGASGRNGGFVFAGYSLGEQSLLDQLGAERARALFGLTTAAVHRIRERVARYDIACDAVDEGVIWANWFRDPAVLRDRQTLLAERYGVHWEWLDQAELRDRVRSERYFDGLYERDALHLHPLNYAIGLASAAAEQGVSIHEGTAAKRMERAGLRWRIVTAQGEIFADQVVLACGGYLAGLQKPIDRAILPIATYVMVTEPLGDRLDDCLRTRAAIYDSRFAFDYYRPLPDRRLLWGGRISVLNRSSQAVQRLLKRDLLRVFPQLEGVRIDYAWSGLMSYARHQMPQIGSDGNGLWWAQAFGGHGVGPTCAAGELVAAAIAQGDEGWKQFADYGLPSTWRPFGFAGAQATYWWHEFNDWLKTRLEG</sequence>
<gene>
    <name evidence="3" type="ORF">ATSB10_11150</name>
</gene>
<evidence type="ECO:0000256" key="1">
    <source>
        <dbReference type="ARBA" id="ARBA00023002"/>
    </source>
</evidence>
<dbReference type="Proteomes" id="UP000077255">
    <property type="component" value="Chromosome"/>
</dbReference>
<dbReference type="AlphaFoldDB" id="A0A161JIU7"/>
<dbReference type="GO" id="GO:0005737">
    <property type="term" value="C:cytoplasm"/>
    <property type="evidence" value="ECO:0007669"/>
    <property type="project" value="TreeGrafter"/>
</dbReference>
<keyword evidence="1" id="KW-0560">Oxidoreductase</keyword>
<organism evidence="3 4">
    <name type="scientific">Dyella thiooxydans</name>
    <dbReference type="NCBI Taxonomy" id="445710"/>
    <lineage>
        <taxon>Bacteria</taxon>
        <taxon>Pseudomonadati</taxon>
        <taxon>Pseudomonadota</taxon>
        <taxon>Gammaproteobacteria</taxon>
        <taxon>Lysobacterales</taxon>
        <taxon>Rhodanobacteraceae</taxon>
        <taxon>Dyella</taxon>
    </lineage>
</organism>
<evidence type="ECO:0000313" key="3">
    <source>
        <dbReference type="EMBL" id="AND68569.1"/>
    </source>
</evidence>
<evidence type="ECO:0000313" key="4">
    <source>
        <dbReference type="Proteomes" id="UP000077255"/>
    </source>
</evidence>
<dbReference type="KEGG" id="dtx:ATSB10_11150"/>
<dbReference type="GO" id="GO:0016491">
    <property type="term" value="F:oxidoreductase activity"/>
    <property type="evidence" value="ECO:0007669"/>
    <property type="project" value="UniProtKB-KW"/>
</dbReference>
<feature type="domain" description="FAD dependent oxidoreductase" evidence="2">
    <location>
        <begin position="49"/>
        <end position="400"/>
    </location>
</feature>
<proteinExistence type="predicted"/>
<dbReference type="Gene3D" id="3.30.9.10">
    <property type="entry name" value="D-Amino Acid Oxidase, subunit A, domain 2"/>
    <property type="match status" value="1"/>
</dbReference>
<dbReference type="Gene3D" id="3.50.50.60">
    <property type="entry name" value="FAD/NAD(P)-binding domain"/>
    <property type="match status" value="1"/>
</dbReference>
<evidence type="ECO:0000259" key="2">
    <source>
        <dbReference type="Pfam" id="PF01266"/>
    </source>
</evidence>
<dbReference type="STRING" id="445710.ATSB10_11150"/>
<protein>
    <submittedName>
        <fullName evidence="3">FAD-dependent oxidoreductase</fullName>
    </submittedName>
</protein>
<dbReference type="EMBL" id="CP014841">
    <property type="protein sequence ID" value="AND68569.1"/>
    <property type="molecule type" value="Genomic_DNA"/>
</dbReference>
<dbReference type="PATRIC" id="fig|445710.3.peg.1110"/>
<dbReference type="InterPro" id="IPR036188">
    <property type="entry name" value="FAD/NAD-bd_sf"/>
</dbReference>
<dbReference type="PANTHER" id="PTHR13847">
    <property type="entry name" value="SARCOSINE DEHYDROGENASE-RELATED"/>
    <property type="match status" value="1"/>
</dbReference>
<dbReference type="InterPro" id="IPR006076">
    <property type="entry name" value="FAD-dep_OxRdtase"/>
</dbReference>
<name>A0A161JIU7_9GAMM</name>
<keyword evidence="4" id="KW-1185">Reference proteome</keyword>
<reference evidence="3 4" key="1">
    <citation type="submission" date="2016-02" db="EMBL/GenBank/DDBJ databases">
        <title>Complete genome sequencing and analysis of ATSB10, Dyella thiooxydans isolated from rhizosphere soil of sunflower (Helianthus annuus L.).</title>
        <authorList>
            <person name="Lee Y."/>
            <person name="Hwangbo K."/>
            <person name="Chung H."/>
            <person name="Yoo J."/>
            <person name="Kim K.Y."/>
            <person name="Sa T.M."/>
            <person name="Um Y."/>
            <person name="Madhaiyan M."/>
        </authorList>
    </citation>
    <scope>NUCLEOTIDE SEQUENCE [LARGE SCALE GENOMIC DNA]</scope>
    <source>
        <strain evidence="3 4">ATSB10</strain>
    </source>
</reference>
<accession>A0A161JIU7</accession>